<dbReference type="EMBL" id="HBIX01023314">
    <property type="protein sequence ID" value="CAE0723397.1"/>
    <property type="molecule type" value="Transcribed_RNA"/>
</dbReference>
<dbReference type="InterPro" id="IPR032675">
    <property type="entry name" value="LRR_dom_sf"/>
</dbReference>
<sequence>MVQSLIQRIRENKLDALYLFINESLRDRNNFDVFFNDLMVVLPNNWSINRVEIGHEFLSRTVVADQQQRQEAQAAGNNNSQNNNAEETLSKQDELFRNVCSLESLRSLLISDGYIPRKDHGFVETKALLRNLPRANNLQYLDVQRLKLRITSDSIENNDTMLLAECLNSLRDSLEDLRLTAISFCDTTKRATPATVTTSEDRHLCRSHSVLEEERRRRRYPLDSAIRMCGDMANLQLLAITCATGCGCNCNNGEDQQHQEQQQQDGSSNNSLSSSSSSSAISSCLISREVLLHLCRSSTTLQELALRRMRIDDDTCKTLAKAFDPPSNDKHIRTSPSSSLSQLCSSNDDHDEDHDNENDTNSHHSPSFWTSLDLRHNPSIGKEGYEAILSSLERNYDLWCSLMVDDESFQSKFNALIELNQANRGALVRSPTPKKLAVFLDRLKDDPTALWYFLTIHRDAILLPMISYLKWKNTFIANKKAKAVASTAAIQQQQQVGHKRSLEALLLPQSKALNSTSNGGADANIANIKNHNEHPDLVGDCQTIAKRPREF</sequence>
<evidence type="ECO:0000256" key="1">
    <source>
        <dbReference type="SAM" id="MobiDB-lite"/>
    </source>
</evidence>
<gene>
    <name evidence="2" type="ORF">PAUS00366_LOCUS16153</name>
</gene>
<proteinExistence type="predicted"/>
<feature type="compositionally biased region" description="Low complexity" evidence="1">
    <location>
        <begin position="335"/>
        <end position="346"/>
    </location>
</feature>
<dbReference type="SUPFAM" id="SSF52047">
    <property type="entry name" value="RNI-like"/>
    <property type="match status" value="1"/>
</dbReference>
<feature type="region of interest" description="Disordered" evidence="1">
    <location>
        <begin position="320"/>
        <end position="367"/>
    </location>
</feature>
<name>A0A7S4AQQ9_9STRA</name>
<accession>A0A7S4AQQ9</accession>
<evidence type="ECO:0000313" key="2">
    <source>
        <dbReference type="EMBL" id="CAE0723397.1"/>
    </source>
</evidence>
<organism evidence="2">
    <name type="scientific">Pseudo-nitzschia australis</name>
    <dbReference type="NCBI Taxonomy" id="44445"/>
    <lineage>
        <taxon>Eukaryota</taxon>
        <taxon>Sar</taxon>
        <taxon>Stramenopiles</taxon>
        <taxon>Ochrophyta</taxon>
        <taxon>Bacillariophyta</taxon>
        <taxon>Bacillariophyceae</taxon>
        <taxon>Bacillariophycidae</taxon>
        <taxon>Bacillariales</taxon>
        <taxon>Bacillariaceae</taxon>
        <taxon>Pseudo-nitzschia</taxon>
    </lineage>
</organism>
<dbReference type="Gene3D" id="3.80.10.10">
    <property type="entry name" value="Ribonuclease Inhibitor"/>
    <property type="match status" value="1"/>
</dbReference>
<feature type="compositionally biased region" description="Acidic residues" evidence="1">
    <location>
        <begin position="349"/>
        <end position="358"/>
    </location>
</feature>
<protein>
    <submittedName>
        <fullName evidence="2">Uncharacterized protein</fullName>
    </submittedName>
</protein>
<reference evidence="2" key="1">
    <citation type="submission" date="2021-01" db="EMBL/GenBank/DDBJ databases">
        <authorList>
            <person name="Corre E."/>
            <person name="Pelletier E."/>
            <person name="Niang G."/>
            <person name="Scheremetjew M."/>
            <person name="Finn R."/>
            <person name="Kale V."/>
            <person name="Holt S."/>
            <person name="Cochrane G."/>
            <person name="Meng A."/>
            <person name="Brown T."/>
            <person name="Cohen L."/>
        </authorList>
    </citation>
    <scope>NUCLEOTIDE SEQUENCE</scope>
    <source>
        <strain evidence="2">10249 10 AB</strain>
    </source>
</reference>
<dbReference type="AlphaFoldDB" id="A0A7S4AQQ9"/>